<protein>
    <submittedName>
        <fullName evidence="2">Efflux transporter, outer membrane factor (OMF) lipoprotein, NodT family</fullName>
    </submittedName>
</protein>
<sequence>MDFARLGIIFLAVFLAGCVLPSAHKPKDYGEFTPPANWHVEGLETHGVKTHEVEALRELVDSAELAALLDLALTGNPNLKQIALRVSEANALARIKRGARLPTLDFGIEHQSERANGQTTRTATGTLSSELDLDPWRRLGDSARASELRTKAQNADYEGARISLVAGVLHQVLSILSADKIIAIEEKRLDTLMLNEQFIRNRYLAGLGSLSDLEAARTELAQRRAALHARRESRAANHRALSVLLGRHGEPPMLPATLIVKMPDTALPVTVIGRRPDLVAALARIGAADHEAYAAAKALLPGLSLSFDWSKSASTIGDIPGANPISTLLAGIAAPLFRGGQLRAERDRSGHVAERAYWAYRETLLRALIEVEDALGREVSLREQSKVLQGAIGHAEKNRRIFESRYREGIASIFDLLRAQQTAFDAQIDLLDINLARDSNRVDLAAALGLGL</sequence>
<reference evidence="2" key="1">
    <citation type="submission" date="2019-02" db="EMBL/GenBank/DDBJ databases">
        <authorList>
            <person name="Gruber-Vodicka R. H."/>
            <person name="Seah K. B. B."/>
        </authorList>
    </citation>
    <scope>NUCLEOTIDE SEQUENCE</scope>
    <source>
        <strain evidence="2">BECK_BZ106</strain>
    </source>
</reference>
<organism evidence="2">
    <name type="scientific">Candidatus Kentrum sp. FW</name>
    <dbReference type="NCBI Taxonomy" id="2126338"/>
    <lineage>
        <taxon>Bacteria</taxon>
        <taxon>Pseudomonadati</taxon>
        <taxon>Pseudomonadota</taxon>
        <taxon>Gammaproteobacteria</taxon>
        <taxon>Candidatus Kentrum</taxon>
    </lineage>
</organism>
<dbReference type="GO" id="GO:0015562">
    <property type="term" value="F:efflux transmembrane transporter activity"/>
    <property type="evidence" value="ECO:0007669"/>
    <property type="project" value="InterPro"/>
</dbReference>
<dbReference type="PANTHER" id="PTHR30203">
    <property type="entry name" value="OUTER MEMBRANE CATION EFFLUX PROTEIN"/>
    <property type="match status" value="1"/>
</dbReference>
<dbReference type="EMBL" id="CAADFD010000122">
    <property type="protein sequence ID" value="VFJ66869.1"/>
    <property type="molecule type" value="Genomic_DNA"/>
</dbReference>
<evidence type="ECO:0000313" key="2">
    <source>
        <dbReference type="EMBL" id="VFJ66869.1"/>
    </source>
</evidence>
<dbReference type="PROSITE" id="PS51257">
    <property type="entry name" value="PROKAR_LIPOPROTEIN"/>
    <property type="match status" value="1"/>
</dbReference>
<dbReference type="Gene3D" id="2.20.200.10">
    <property type="entry name" value="Outer membrane efflux proteins (OEP)"/>
    <property type="match status" value="1"/>
</dbReference>
<keyword evidence="2" id="KW-0449">Lipoprotein</keyword>
<comment type="similarity">
    <text evidence="1">Belongs to the outer membrane factor (OMF) (TC 1.B.17) family.</text>
</comment>
<dbReference type="Gene3D" id="1.20.1600.10">
    <property type="entry name" value="Outer membrane efflux proteins (OEP)"/>
    <property type="match status" value="1"/>
</dbReference>
<dbReference type="PANTHER" id="PTHR30203:SF24">
    <property type="entry name" value="BLR4935 PROTEIN"/>
    <property type="match status" value="1"/>
</dbReference>
<dbReference type="InterPro" id="IPR010131">
    <property type="entry name" value="MdtP/NodT-like"/>
</dbReference>
<accession>A0A450TI54</accession>
<dbReference type="Pfam" id="PF02321">
    <property type="entry name" value="OEP"/>
    <property type="match status" value="2"/>
</dbReference>
<proteinExistence type="inferred from homology"/>
<evidence type="ECO:0000256" key="1">
    <source>
        <dbReference type="ARBA" id="ARBA00007613"/>
    </source>
</evidence>
<name>A0A450TI54_9GAMM</name>
<dbReference type="AlphaFoldDB" id="A0A450TI54"/>
<gene>
    <name evidence="2" type="ORF">BECKFW1821B_GA0114236_11224</name>
</gene>
<dbReference type="InterPro" id="IPR003423">
    <property type="entry name" value="OMP_efflux"/>
</dbReference>
<dbReference type="SUPFAM" id="SSF56954">
    <property type="entry name" value="Outer membrane efflux proteins (OEP)"/>
    <property type="match status" value="1"/>
</dbReference>